<name>A0ABR7LUG8_9ACTN</name>
<keyword evidence="6" id="KW-0067">ATP-binding</keyword>
<feature type="compositionally biased region" description="Low complexity" evidence="7">
    <location>
        <begin position="419"/>
        <end position="432"/>
    </location>
</feature>
<dbReference type="PANTHER" id="PTHR43289">
    <property type="entry name" value="MITOGEN-ACTIVATED PROTEIN KINASE KINASE KINASE 20-RELATED"/>
    <property type="match status" value="1"/>
</dbReference>
<feature type="region of interest" description="Disordered" evidence="7">
    <location>
        <begin position="363"/>
        <end position="462"/>
    </location>
</feature>
<evidence type="ECO:0000259" key="8">
    <source>
        <dbReference type="PROSITE" id="PS50011"/>
    </source>
</evidence>
<evidence type="ECO:0000256" key="3">
    <source>
        <dbReference type="ARBA" id="ARBA00022679"/>
    </source>
</evidence>
<dbReference type="EMBL" id="JABVEC010000019">
    <property type="protein sequence ID" value="MBC6468481.1"/>
    <property type="molecule type" value="Genomic_DNA"/>
</dbReference>
<feature type="region of interest" description="Disordered" evidence="7">
    <location>
        <begin position="290"/>
        <end position="312"/>
    </location>
</feature>
<protein>
    <recommendedName>
        <fullName evidence="1">non-specific serine/threonine protein kinase</fullName>
        <ecNumber evidence="1">2.7.11.1</ecNumber>
    </recommendedName>
</protein>
<keyword evidence="10" id="KW-1185">Reference proteome</keyword>
<sequence length="462" mass="48286">MTEQLLLNDRYQLDELLATGGMGQVWSATDQLLARSVAVKLLRPEYVSDEAARSRFQAEARFAASLHHSGIAQVYDYGQQDDLIFLVMELVPGEPLSKIIARTGGLDPEATLDLVAQAARALQVAHSAGIIHRDVKPGNLMVTGDGTIKVTDFGIARAAAVSTLTQTGMVMGTAHYVSPEQASGQAITPSTDLYSLGVVAFECLTGRPPFDADTPVAIALQHVRDFPPALPLDIPAPVRELVRQLLAKKPADRPTSAQELADQAYVIRESLATGLDPAELDDATRSDTLTVEPDEAEGPDLPGSGSTTDGQLTTAQEVTGGADTDQVDAVQHRSPLLLAAVALGIVLLGVILITSPWQERQGAGLNGNDSDVPASTGPVMQGDLTDPNPVGSRPSPEATPSPQTAGTNVPTWSPSPTLSATPRPTRSQTTSPNPTPPDPEPSAEPSIPDPDPTSSGGSPLGS</sequence>
<evidence type="ECO:0000313" key="9">
    <source>
        <dbReference type="EMBL" id="MBC6468481.1"/>
    </source>
</evidence>
<proteinExistence type="predicted"/>
<keyword evidence="3" id="KW-0808">Transferase</keyword>
<evidence type="ECO:0000256" key="6">
    <source>
        <dbReference type="ARBA" id="ARBA00022840"/>
    </source>
</evidence>
<dbReference type="GO" id="GO:0016301">
    <property type="term" value="F:kinase activity"/>
    <property type="evidence" value="ECO:0007669"/>
    <property type="project" value="UniProtKB-KW"/>
</dbReference>
<dbReference type="Proteomes" id="UP000805614">
    <property type="component" value="Unassembled WGS sequence"/>
</dbReference>
<dbReference type="Gene3D" id="1.10.510.10">
    <property type="entry name" value="Transferase(Phosphotransferase) domain 1"/>
    <property type="match status" value="1"/>
</dbReference>
<dbReference type="RefSeq" id="WP_187245529.1">
    <property type="nucleotide sequence ID" value="NZ_BAAAOK010000014.1"/>
</dbReference>
<keyword evidence="4" id="KW-0547">Nucleotide-binding</keyword>
<dbReference type="SMART" id="SM00220">
    <property type="entry name" value="S_TKc"/>
    <property type="match status" value="1"/>
</dbReference>
<reference evidence="9 10" key="1">
    <citation type="submission" date="2020-06" db="EMBL/GenBank/DDBJ databases">
        <title>Actinomadura xiongansis sp. nov., isolated from soil of Baiyangdian.</title>
        <authorList>
            <person name="Zhang X."/>
        </authorList>
    </citation>
    <scope>NUCLEOTIDE SEQUENCE [LARGE SCALE GENOMIC DNA]</scope>
    <source>
        <strain evidence="9 10">HBUM206468</strain>
    </source>
</reference>
<gene>
    <name evidence="9" type="ORF">HKK74_23725</name>
</gene>
<dbReference type="Gene3D" id="3.30.200.20">
    <property type="entry name" value="Phosphorylase Kinase, domain 1"/>
    <property type="match status" value="1"/>
</dbReference>
<dbReference type="EC" id="2.7.11.1" evidence="1"/>
<feature type="compositionally biased region" description="Polar residues" evidence="7">
    <location>
        <begin position="398"/>
        <end position="418"/>
    </location>
</feature>
<feature type="compositionally biased region" description="Pro residues" evidence="7">
    <location>
        <begin position="433"/>
        <end position="451"/>
    </location>
</feature>
<dbReference type="Pfam" id="PF00069">
    <property type="entry name" value="Pkinase"/>
    <property type="match status" value="1"/>
</dbReference>
<dbReference type="PROSITE" id="PS00108">
    <property type="entry name" value="PROTEIN_KINASE_ST"/>
    <property type="match status" value="1"/>
</dbReference>
<evidence type="ECO:0000313" key="10">
    <source>
        <dbReference type="Proteomes" id="UP000805614"/>
    </source>
</evidence>
<keyword evidence="5 9" id="KW-0418">Kinase</keyword>
<dbReference type="PANTHER" id="PTHR43289:SF6">
    <property type="entry name" value="SERINE_THREONINE-PROTEIN KINASE NEKL-3"/>
    <property type="match status" value="1"/>
</dbReference>
<evidence type="ECO:0000256" key="7">
    <source>
        <dbReference type="SAM" id="MobiDB-lite"/>
    </source>
</evidence>
<dbReference type="SUPFAM" id="SSF56112">
    <property type="entry name" value="Protein kinase-like (PK-like)"/>
    <property type="match status" value="1"/>
</dbReference>
<comment type="caution">
    <text evidence="9">The sequence shown here is derived from an EMBL/GenBank/DDBJ whole genome shotgun (WGS) entry which is preliminary data.</text>
</comment>
<dbReference type="InterPro" id="IPR000719">
    <property type="entry name" value="Prot_kinase_dom"/>
</dbReference>
<dbReference type="InterPro" id="IPR008271">
    <property type="entry name" value="Ser/Thr_kinase_AS"/>
</dbReference>
<accession>A0ABR7LUG8</accession>
<dbReference type="CDD" id="cd14014">
    <property type="entry name" value="STKc_PknB_like"/>
    <property type="match status" value="1"/>
</dbReference>
<evidence type="ECO:0000256" key="1">
    <source>
        <dbReference type="ARBA" id="ARBA00012513"/>
    </source>
</evidence>
<evidence type="ECO:0000256" key="2">
    <source>
        <dbReference type="ARBA" id="ARBA00022527"/>
    </source>
</evidence>
<evidence type="ECO:0000256" key="5">
    <source>
        <dbReference type="ARBA" id="ARBA00022777"/>
    </source>
</evidence>
<dbReference type="InterPro" id="IPR011009">
    <property type="entry name" value="Kinase-like_dom_sf"/>
</dbReference>
<feature type="domain" description="Protein kinase" evidence="8">
    <location>
        <begin position="11"/>
        <end position="266"/>
    </location>
</feature>
<evidence type="ECO:0000256" key="4">
    <source>
        <dbReference type="ARBA" id="ARBA00022741"/>
    </source>
</evidence>
<feature type="compositionally biased region" description="Low complexity" evidence="7">
    <location>
        <begin position="452"/>
        <end position="462"/>
    </location>
</feature>
<organism evidence="9 10">
    <name type="scientific">Actinomadura alba</name>
    <dbReference type="NCBI Taxonomy" id="406431"/>
    <lineage>
        <taxon>Bacteria</taxon>
        <taxon>Bacillati</taxon>
        <taxon>Actinomycetota</taxon>
        <taxon>Actinomycetes</taxon>
        <taxon>Streptosporangiales</taxon>
        <taxon>Thermomonosporaceae</taxon>
        <taxon>Actinomadura</taxon>
    </lineage>
</organism>
<dbReference type="PROSITE" id="PS50011">
    <property type="entry name" value="PROTEIN_KINASE_DOM"/>
    <property type="match status" value="1"/>
</dbReference>
<keyword evidence="2" id="KW-0723">Serine/threonine-protein kinase</keyword>